<name>A0AAD3NI54_LATJO</name>
<gene>
    <name evidence="1" type="ORF">AKAME5_002423500</name>
</gene>
<sequence>MLGPTSRRPAVYFREVVGGTAAFLPAQYSVAMGYRIDLLEKLAEDLGFEFDSYRWRWKYGAWKGAADRPAGTFTDWQTWLPPLQYQPARVG</sequence>
<keyword evidence="1" id="KW-0675">Receptor</keyword>
<dbReference type="Proteomes" id="UP001279410">
    <property type="component" value="Unassembled WGS sequence"/>
</dbReference>
<proteinExistence type="predicted"/>
<evidence type="ECO:0000313" key="1">
    <source>
        <dbReference type="EMBL" id="GLD72910.1"/>
    </source>
</evidence>
<organism evidence="1 2">
    <name type="scientific">Lates japonicus</name>
    <name type="common">Japanese lates</name>
    <dbReference type="NCBI Taxonomy" id="270547"/>
    <lineage>
        <taxon>Eukaryota</taxon>
        <taxon>Metazoa</taxon>
        <taxon>Chordata</taxon>
        <taxon>Craniata</taxon>
        <taxon>Vertebrata</taxon>
        <taxon>Euteleostomi</taxon>
        <taxon>Actinopterygii</taxon>
        <taxon>Neopterygii</taxon>
        <taxon>Teleostei</taxon>
        <taxon>Neoteleostei</taxon>
        <taxon>Acanthomorphata</taxon>
        <taxon>Carangaria</taxon>
        <taxon>Carangaria incertae sedis</taxon>
        <taxon>Centropomidae</taxon>
        <taxon>Lates</taxon>
    </lineage>
</organism>
<dbReference type="AlphaFoldDB" id="A0AAD3NI54"/>
<dbReference type="EMBL" id="BRZM01001305">
    <property type="protein sequence ID" value="GLD72910.1"/>
    <property type="molecule type" value="Genomic_DNA"/>
</dbReference>
<protein>
    <submittedName>
        <fullName evidence="1">Glutamate receptor ionotropic, NMDA 3B</fullName>
    </submittedName>
</protein>
<evidence type="ECO:0000313" key="2">
    <source>
        <dbReference type="Proteomes" id="UP001279410"/>
    </source>
</evidence>
<keyword evidence="2" id="KW-1185">Reference proteome</keyword>
<accession>A0AAD3NI54</accession>
<reference evidence="1" key="1">
    <citation type="submission" date="2022-08" db="EMBL/GenBank/DDBJ databases">
        <title>Genome sequencing of akame (Lates japonicus).</title>
        <authorList>
            <person name="Hashiguchi Y."/>
            <person name="Takahashi H."/>
        </authorList>
    </citation>
    <scope>NUCLEOTIDE SEQUENCE</scope>
    <source>
        <strain evidence="1">Kochi</strain>
    </source>
</reference>
<comment type="caution">
    <text evidence="1">The sequence shown here is derived from an EMBL/GenBank/DDBJ whole genome shotgun (WGS) entry which is preliminary data.</text>
</comment>